<dbReference type="PROSITE" id="PS51383">
    <property type="entry name" value="YJEF_C_3"/>
    <property type="match status" value="1"/>
</dbReference>
<keyword evidence="9 18" id="KW-0630">Potassium</keyword>
<keyword evidence="11 18" id="KW-0413">Isomerase</keyword>
<comment type="similarity">
    <text evidence="18">Belongs to the NnrE/AIBP family.</text>
</comment>
<keyword evidence="12 17" id="KW-0456">Lyase</keyword>
<evidence type="ECO:0000256" key="8">
    <source>
        <dbReference type="ARBA" id="ARBA00022857"/>
    </source>
</evidence>
<comment type="similarity">
    <text evidence="3 19">In the N-terminal section; belongs to the NnrE/AIBP family.</text>
</comment>
<evidence type="ECO:0000256" key="13">
    <source>
        <dbReference type="ARBA" id="ARBA00023268"/>
    </source>
</evidence>
<comment type="similarity">
    <text evidence="17">Belongs to the NnrD/CARKD family.</text>
</comment>
<evidence type="ECO:0000256" key="12">
    <source>
        <dbReference type="ARBA" id="ARBA00023239"/>
    </source>
</evidence>
<dbReference type="SUPFAM" id="SSF64153">
    <property type="entry name" value="YjeF N-terminal domain-like"/>
    <property type="match status" value="1"/>
</dbReference>
<dbReference type="EC" id="4.2.1.136" evidence="19"/>
<comment type="caution">
    <text evidence="22">The sequence shown here is derived from an EMBL/GenBank/DDBJ whole genome shotgun (WGS) entry which is preliminary data.</text>
</comment>
<feature type="domain" description="YjeF N-terminal" evidence="21">
    <location>
        <begin position="9"/>
        <end position="216"/>
    </location>
</feature>
<comment type="function">
    <text evidence="17">Catalyzes the dehydration of the S-form of NAD(P)HX at the expense of ADP, which is converted to AMP. Together with NAD(P)HX epimerase, which catalyzes the epimerization of the S- and R-forms, the enzyme allows the repair of both epimers of NAD(P)HX, a damaged form of NAD(P)H that is a result of enzymatic or heat-dependent hydration.</text>
</comment>
<dbReference type="AlphaFoldDB" id="A0A4R4KNP1"/>
<dbReference type="InterPro" id="IPR017953">
    <property type="entry name" value="Carbohydrate_kinase_pred_CS"/>
</dbReference>
<evidence type="ECO:0000256" key="1">
    <source>
        <dbReference type="ARBA" id="ARBA00000013"/>
    </source>
</evidence>
<dbReference type="NCBIfam" id="TIGR00196">
    <property type="entry name" value="yjeF_cterm"/>
    <property type="match status" value="1"/>
</dbReference>
<dbReference type="NCBIfam" id="TIGR00197">
    <property type="entry name" value="yjeF_nterm"/>
    <property type="match status" value="1"/>
</dbReference>
<keyword evidence="5 18" id="KW-0479">Metal-binding</keyword>
<evidence type="ECO:0000256" key="15">
    <source>
        <dbReference type="ARBA" id="ARBA00048238"/>
    </source>
</evidence>
<comment type="caution">
    <text evidence="18">Lacks conserved residue(s) required for the propagation of feature annotation.</text>
</comment>
<evidence type="ECO:0000313" key="23">
    <source>
        <dbReference type="Proteomes" id="UP000295706"/>
    </source>
</evidence>
<keyword evidence="10 17" id="KW-0520">NAD</keyword>
<comment type="catalytic activity">
    <reaction evidence="15 17 19">
        <text>(6S)-NADHX + ADP = AMP + phosphate + NADH + H(+)</text>
        <dbReference type="Rhea" id="RHEA:32223"/>
        <dbReference type="ChEBI" id="CHEBI:15378"/>
        <dbReference type="ChEBI" id="CHEBI:43474"/>
        <dbReference type="ChEBI" id="CHEBI:57945"/>
        <dbReference type="ChEBI" id="CHEBI:64074"/>
        <dbReference type="ChEBI" id="CHEBI:456215"/>
        <dbReference type="ChEBI" id="CHEBI:456216"/>
        <dbReference type="EC" id="4.2.1.136"/>
    </reaction>
</comment>
<dbReference type="PANTHER" id="PTHR12592">
    <property type="entry name" value="ATP-DEPENDENT (S)-NAD(P)H-HYDRATE DEHYDRATASE FAMILY MEMBER"/>
    <property type="match status" value="1"/>
</dbReference>
<evidence type="ECO:0000256" key="17">
    <source>
        <dbReference type="HAMAP-Rule" id="MF_01965"/>
    </source>
</evidence>
<feature type="binding site" evidence="18">
    <location>
        <position position="124"/>
    </location>
    <ligand>
        <name>K(+)</name>
        <dbReference type="ChEBI" id="CHEBI:29103"/>
    </ligand>
</feature>
<evidence type="ECO:0000256" key="9">
    <source>
        <dbReference type="ARBA" id="ARBA00022958"/>
    </source>
</evidence>
<dbReference type="GO" id="GO:0046496">
    <property type="term" value="P:nicotinamide nucleotide metabolic process"/>
    <property type="evidence" value="ECO:0007669"/>
    <property type="project" value="UniProtKB-UniRule"/>
</dbReference>
<feature type="binding site" evidence="17">
    <location>
        <position position="439"/>
    </location>
    <ligand>
        <name>AMP</name>
        <dbReference type="ChEBI" id="CHEBI:456215"/>
    </ligand>
</feature>
<dbReference type="PROSITE" id="PS01050">
    <property type="entry name" value="YJEF_C_2"/>
    <property type="match status" value="1"/>
</dbReference>
<dbReference type="OrthoDB" id="9806925at2"/>
<dbReference type="InterPro" id="IPR036652">
    <property type="entry name" value="YjeF_N_dom_sf"/>
</dbReference>
<comment type="catalytic activity">
    <reaction evidence="2 18 19">
        <text>(6R)-NADPHX = (6S)-NADPHX</text>
        <dbReference type="Rhea" id="RHEA:32227"/>
        <dbReference type="ChEBI" id="CHEBI:64076"/>
        <dbReference type="ChEBI" id="CHEBI:64077"/>
        <dbReference type="EC" id="5.1.99.6"/>
    </reaction>
</comment>
<reference evidence="22 23" key="1">
    <citation type="submission" date="2019-02" db="EMBL/GenBank/DDBJ databases">
        <title>Arundinibacter roseus gen. nov., sp. nov., a new member of the family Cytophagaceae.</title>
        <authorList>
            <person name="Szuroczki S."/>
            <person name="Khayer B."/>
            <person name="Sproer C."/>
            <person name="Toumi M."/>
            <person name="Szabo A."/>
            <person name="Felfoldi T."/>
            <person name="Schumann P."/>
            <person name="Toth E."/>
        </authorList>
    </citation>
    <scope>NUCLEOTIDE SEQUENCE [LARGE SCALE GENOMIC DNA]</scope>
    <source>
        <strain evidence="22 23">DMA-k-7a</strain>
    </source>
</reference>
<evidence type="ECO:0000313" key="22">
    <source>
        <dbReference type="EMBL" id="TDB68191.1"/>
    </source>
</evidence>
<evidence type="ECO:0000256" key="18">
    <source>
        <dbReference type="HAMAP-Rule" id="MF_01966"/>
    </source>
</evidence>
<evidence type="ECO:0000259" key="20">
    <source>
        <dbReference type="PROSITE" id="PS51383"/>
    </source>
</evidence>
<evidence type="ECO:0000256" key="4">
    <source>
        <dbReference type="ARBA" id="ARBA00009524"/>
    </source>
</evidence>
<comment type="catalytic activity">
    <reaction evidence="1 18 19">
        <text>(6R)-NADHX = (6S)-NADHX</text>
        <dbReference type="Rhea" id="RHEA:32215"/>
        <dbReference type="ChEBI" id="CHEBI:64074"/>
        <dbReference type="ChEBI" id="CHEBI:64075"/>
        <dbReference type="EC" id="5.1.99.6"/>
    </reaction>
</comment>
<feature type="binding site" evidence="17">
    <location>
        <position position="440"/>
    </location>
    <ligand>
        <name>(6S)-NADPHX</name>
        <dbReference type="ChEBI" id="CHEBI:64076"/>
    </ligand>
</feature>
<feature type="binding site" evidence="18">
    <location>
        <begin position="128"/>
        <end position="134"/>
    </location>
    <ligand>
        <name>(6S)-NADPHX</name>
        <dbReference type="ChEBI" id="CHEBI:64076"/>
    </ligand>
</feature>
<dbReference type="Pfam" id="PF01256">
    <property type="entry name" value="Carb_kinase"/>
    <property type="match status" value="1"/>
</dbReference>
<organism evidence="22 23">
    <name type="scientific">Arundinibacter roseus</name>
    <dbReference type="NCBI Taxonomy" id="2070510"/>
    <lineage>
        <taxon>Bacteria</taxon>
        <taxon>Pseudomonadati</taxon>
        <taxon>Bacteroidota</taxon>
        <taxon>Cytophagia</taxon>
        <taxon>Cytophagales</taxon>
        <taxon>Spirosomataceae</taxon>
        <taxon>Arundinibacter</taxon>
    </lineage>
</organism>
<dbReference type="PANTHER" id="PTHR12592:SF0">
    <property type="entry name" value="ATP-DEPENDENT (S)-NAD(P)H-HYDRATE DEHYDRATASE"/>
    <property type="match status" value="1"/>
</dbReference>
<feature type="binding site" evidence="17">
    <location>
        <position position="375"/>
    </location>
    <ligand>
        <name>(6S)-NADPHX</name>
        <dbReference type="ChEBI" id="CHEBI:64076"/>
    </ligand>
</feature>
<dbReference type="GO" id="GO:0052856">
    <property type="term" value="F:NAD(P)HX epimerase activity"/>
    <property type="evidence" value="ECO:0007669"/>
    <property type="project" value="UniProtKB-UniRule"/>
</dbReference>
<evidence type="ECO:0000256" key="11">
    <source>
        <dbReference type="ARBA" id="ARBA00023235"/>
    </source>
</evidence>
<dbReference type="GO" id="GO:0005524">
    <property type="term" value="F:ATP binding"/>
    <property type="evidence" value="ECO:0007669"/>
    <property type="project" value="UniProtKB-UniRule"/>
</dbReference>
<dbReference type="EMBL" id="SMJU01000002">
    <property type="protein sequence ID" value="TDB68191.1"/>
    <property type="molecule type" value="Genomic_DNA"/>
</dbReference>
<comment type="cofactor">
    <cofactor evidence="17">
        <name>Mg(2+)</name>
        <dbReference type="ChEBI" id="CHEBI:18420"/>
    </cofactor>
</comment>
<feature type="binding site" evidence="18">
    <location>
        <position position="161"/>
    </location>
    <ligand>
        <name>K(+)</name>
        <dbReference type="ChEBI" id="CHEBI:29103"/>
    </ligand>
</feature>
<comment type="catalytic activity">
    <reaction evidence="16 17 19">
        <text>(6S)-NADPHX + ADP = AMP + phosphate + NADPH + H(+)</text>
        <dbReference type="Rhea" id="RHEA:32235"/>
        <dbReference type="ChEBI" id="CHEBI:15378"/>
        <dbReference type="ChEBI" id="CHEBI:43474"/>
        <dbReference type="ChEBI" id="CHEBI:57783"/>
        <dbReference type="ChEBI" id="CHEBI:64076"/>
        <dbReference type="ChEBI" id="CHEBI:456215"/>
        <dbReference type="ChEBI" id="CHEBI:456216"/>
        <dbReference type="EC" id="4.2.1.136"/>
    </reaction>
</comment>
<evidence type="ECO:0000256" key="7">
    <source>
        <dbReference type="ARBA" id="ARBA00022840"/>
    </source>
</evidence>
<sequence length="494" mass="53605">MKILNAAQIRALDAYTIQNEGISSFQLMERAARALIRWICERYDNRQKFIVFCGKGNNGGDGLAIARILSQKGYSVEVFVVEYSETASVDFQKNRTLLEEFLSVKVIKQKEDIPPLPTQVLLLDALLGTGLSRPISAGILAEAIKALNTSPAQVISVDIASGLYCDAPNEPTDLIVRPDHTVSFQMPKLAFMMPQNAPFVGDWQVVDIGLSPEFIQKEPTQYYFTDATAAQLLNRHRQKFSHKGTFGHALMLAGSYGKMGAAILAGKACLRSGVGLLTVHTPRCGYEIMQITLPEAMTSVDLHEQCMTTLPALEPYSSLGVGPGLGKDPQTVRALETLSRQSAIPMVWDADALNILSEYPDLLKNLPEKTILTPHPKEFQRLAGASKNDFERLALARDFAQSHQLVLCLKGAHSAVILPDGMVHFNATGNAGMATGGSGDVLTGILTSLLAQGFLPEDAARFGVYQHGLAGDRAAAARCEVSMIASDIVEYLGW</sequence>
<name>A0A4R4KNP1_9BACT</name>
<feature type="binding site" evidence="17">
    <location>
        <begin position="410"/>
        <end position="414"/>
    </location>
    <ligand>
        <name>AMP</name>
        <dbReference type="ChEBI" id="CHEBI:456215"/>
    </ligand>
</feature>
<dbReference type="Gene3D" id="3.40.50.10260">
    <property type="entry name" value="YjeF N-terminal domain"/>
    <property type="match status" value="1"/>
</dbReference>
<evidence type="ECO:0000256" key="19">
    <source>
        <dbReference type="PIRNR" id="PIRNR017184"/>
    </source>
</evidence>
<dbReference type="InterPro" id="IPR029056">
    <property type="entry name" value="Ribokinase-like"/>
</dbReference>
<dbReference type="InterPro" id="IPR004443">
    <property type="entry name" value="YjeF_N_dom"/>
</dbReference>
<dbReference type="PIRSF" id="PIRSF017184">
    <property type="entry name" value="Nnr"/>
    <property type="match status" value="1"/>
</dbReference>
<evidence type="ECO:0000256" key="6">
    <source>
        <dbReference type="ARBA" id="ARBA00022741"/>
    </source>
</evidence>
<comment type="similarity">
    <text evidence="4 19">In the C-terminal section; belongs to the NnrD/CARKD family.</text>
</comment>
<dbReference type="HAMAP" id="MF_01966">
    <property type="entry name" value="NADHX_epimerase"/>
    <property type="match status" value="1"/>
</dbReference>
<comment type="subunit">
    <text evidence="17">Homotetramer.</text>
</comment>
<evidence type="ECO:0000256" key="5">
    <source>
        <dbReference type="ARBA" id="ARBA00022723"/>
    </source>
</evidence>
<evidence type="ECO:0000256" key="10">
    <source>
        <dbReference type="ARBA" id="ARBA00023027"/>
    </source>
</evidence>
<feature type="binding site" evidence="18">
    <location>
        <begin position="57"/>
        <end position="61"/>
    </location>
    <ligand>
        <name>(6S)-NADPHX</name>
        <dbReference type="ChEBI" id="CHEBI:64076"/>
    </ligand>
</feature>
<dbReference type="Pfam" id="PF03853">
    <property type="entry name" value="YjeF_N"/>
    <property type="match status" value="1"/>
</dbReference>
<feature type="binding site" evidence="17">
    <location>
        <position position="324"/>
    </location>
    <ligand>
        <name>(6S)-NADPHX</name>
        <dbReference type="ChEBI" id="CHEBI:64076"/>
    </ligand>
</feature>
<keyword evidence="23" id="KW-1185">Reference proteome</keyword>
<dbReference type="GO" id="GO:0110051">
    <property type="term" value="P:metabolite repair"/>
    <property type="evidence" value="ECO:0007669"/>
    <property type="project" value="TreeGrafter"/>
</dbReference>
<keyword evidence="6 17" id="KW-0547">Nucleotide-binding</keyword>
<comment type="function">
    <text evidence="14 19">Bifunctional enzyme that catalyzes the epimerization of the S- and R-forms of NAD(P)HX and the dehydration of the S-form of NAD(P)HX at the expense of ADP, which is converted to AMP. This allows the repair of both epimers of NAD(P)HX, a damaged form of NAD(P)H that is a result of enzymatic or heat-dependent hydration.</text>
</comment>
<dbReference type="InterPro" id="IPR000631">
    <property type="entry name" value="CARKD"/>
</dbReference>
<evidence type="ECO:0000256" key="16">
    <source>
        <dbReference type="ARBA" id="ARBA00049209"/>
    </source>
</evidence>
<keyword evidence="7 17" id="KW-0067">ATP-binding</keyword>
<dbReference type="HAMAP" id="MF_01965">
    <property type="entry name" value="NADHX_dehydratase"/>
    <property type="match status" value="1"/>
</dbReference>
<dbReference type="GO" id="GO:0046872">
    <property type="term" value="F:metal ion binding"/>
    <property type="evidence" value="ECO:0007669"/>
    <property type="project" value="UniProtKB-UniRule"/>
</dbReference>
<evidence type="ECO:0000256" key="2">
    <source>
        <dbReference type="ARBA" id="ARBA00000909"/>
    </source>
</evidence>
<feature type="binding site" evidence="18">
    <location>
        <position position="158"/>
    </location>
    <ligand>
        <name>(6S)-NADPHX</name>
        <dbReference type="ChEBI" id="CHEBI:64076"/>
    </ligand>
</feature>
<protein>
    <recommendedName>
        <fullName evidence="19">Bifunctional NAD(P)H-hydrate repair enzyme</fullName>
    </recommendedName>
    <alternativeName>
        <fullName evidence="19">Nicotinamide nucleotide repair protein</fullName>
    </alternativeName>
    <domain>
        <recommendedName>
            <fullName evidence="19">ADP-dependent (S)-NAD(P)H-hydrate dehydratase</fullName>
            <ecNumber evidence="19">4.2.1.136</ecNumber>
        </recommendedName>
        <alternativeName>
            <fullName evidence="19">ADP-dependent NAD(P)HX dehydratase</fullName>
        </alternativeName>
    </domain>
    <domain>
        <recommendedName>
            <fullName evidence="19">NAD(P)H-hydrate epimerase</fullName>
            <ecNumber evidence="19">5.1.99.6</ecNumber>
        </recommendedName>
    </domain>
</protein>
<dbReference type="CDD" id="cd01171">
    <property type="entry name" value="YXKO-related"/>
    <property type="match status" value="1"/>
</dbReference>
<dbReference type="PROSITE" id="PS51385">
    <property type="entry name" value="YJEF_N"/>
    <property type="match status" value="1"/>
</dbReference>
<keyword evidence="13" id="KW-0511">Multifunctional enzyme</keyword>
<feature type="domain" description="YjeF C-terminal" evidence="20">
    <location>
        <begin position="226"/>
        <end position="494"/>
    </location>
</feature>
<dbReference type="SUPFAM" id="SSF53613">
    <property type="entry name" value="Ribokinase-like"/>
    <property type="match status" value="1"/>
</dbReference>
<dbReference type="EC" id="5.1.99.6" evidence="19"/>
<dbReference type="RefSeq" id="WP_132114921.1">
    <property type="nucleotide sequence ID" value="NZ_SMJU01000002.1"/>
</dbReference>
<evidence type="ECO:0000256" key="3">
    <source>
        <dbReference type="ARBA" id="ARBA00006001"/>
    </source>
</evidence>
<evidence type="ECO:0000256" key="14">
    <source>
        <dbReference type="ARBA" id="ARBA00025153"/>
    </source>
</evidence>
<comment type="function">
    <text evidence="18">Catalyzes the epimerization of the S- and R-forms of NAD(P)HX, a damaged form of NAD(P)H that is a result of enzymatic or heat-dependent hydration. This is a prerequisite for the S-specific NAD(P)H-hydrate dehydratase to allow the repair of both epimers of NAD(P)HX.</text>
</comment>
<feature type="binding site" evidence="17">
    <location>
        <position position="261"/>
    </location>
    <ligand>
        <name>(6S)-NADPHX</name>
        <dbReference type="ChEBI" id="CHEBI:64076"/>
    </ligand>
</feature>
<evidence type="ECO:0000259" key="21">
    <source>
        <dbReference type="PROSITE" id="PS51385"/>
    </source>
</evidence>
<gene>
    <name evidence="17" type="primary">nnrD</name>
    <name evidence="18" type="synonym">nnrE</name>
    <name evidence="22" type="ORF">EZE20_04515</name>
</gene>
<dbReference type="Gene3D" id="3.40.1190.20">
    <property type="match status" value="1"/>
</dbReference>
<proteinExistence type="inferred from homology"/>
<accession>A0A4R4KNP1</accession>
<keyword evidence="8 17" id="KW-0521">NADP</keyword>
<feature type="binding site" evidence="18">
    <location>
        <position position="58"/>
    </location>
    <ligand>
        <name>K(+)</name>
        <dbReference type="ChEBI" id="CHEBI:29103"/>
    </ligand>
</feature>
<dbReference type="Proteomes" id="UP000295706">
    <property type="component" value="Unassembled WGS sequence"/>
</dbReference>
<comment type="cofactor">
    <cofactor evidence="18 19">
        <name>K(+)</name>
        <dbReference type="ChEBI" id="CHEBI:29103"/>
    </cofactor>
    <text evidence="18 19">Binds 1 potassium ion per subunit.</text>
</comment>
<dbReference type="InterPro" id="IPR030677">
    <property type="entry name" value="Nnr"/>
</dbReference>
<dbReference type="GO" id="GO:0052855">
    <property type="term" value="F:ADP-dependent NAD(P)H-hydrate dehydratase activity"/>
    <property type="evidence" value="ECO:0007669"/>
    <property type="project" value="UniProtKB-UniRule"/>
</dbReference>